<dbReference type="PATRIC" id="fig|46429.4.peg.344"/>
<dbReference type="GO" id="GO:0016787">
    <property type="term" value="F:hydrolase activity"/>
    <property type="evidence" value="ECO:0007669"/>
    <property type="project" value="UniProtKB-KW"/>
</dbReference>
<name>A0A081RJ10_SPHCR</name>
<dbReference type="eggNOG" id="COG3773">
    <property type="taxonomic scope" value="Bacteria"/>
</dbReference>
<protein>
    <submittedName>
        <fullName evidence="2">Cell wall hydrolase SleB</fullName>
    </submittedName>
</protein>
<evidence type="ECO:0000313" key="3">
    <source>
        <dbReference type="Proteomes" id="UP000028411"/>
    </source>
</evidence>
<organism evidence="2 3">
    <name type="scientific">Sphingobium chlorophenolicum</name>
    <dbReference type="NCBI Taxonomy" id="46429"/>
    <lineage>
        <taxon>Bacteria</taxon>
        <taxon>Pseudomonadati</taxon>
        <taxon>Pseudomonadota</taxon>
        <taxon>Alphaproteobacteria</taxon>
        <taxon>Sphingomonadales</taxon>
        <taxon>Sphingomonadaceae</taxon>
        <taxon>Sphingobium</taxon>
    </lineage>
</organism>
<dbReference type="EMBL" id="JFHR01000002">
    <property type="protein sequence ID" value="KEQ55183.1"/>
    <property type="molecule type" value="Genomic_DNA"/>
</dbReference>
<reference evidence="2 3" key="1">
    <citation type="submission" date="2014-02" db="EMBL/GenBank/DDBJ databases">
        <title>Whole genome sequence of Sphingobium chlorophenolicum NBRC 16172.</title>
        <authorList>
            <person name="Gan H.M."/>
            <person name="Gan H.Y."/>
            <person name="Chew T.H."/>
            <person name="Savka M.A."/>
        </authorList>
    </citation>
    <scope>NUCLEOTIDE SEQUENCE [LARGE SCALE GENOMIC DNA]</scope>
    <source>
        <strain evidence="2 3">NBRC 16172</strain>
    </source>
</reference>
<proteinExistence type="predicted"/>
<evidence type="ECO:0000259" key="1">
    <source>
        <dbReference type="Pfam" id="PF07486"/>
    </source>
</evidence>
<dbReference type="Gene3D" id="1.10.10.2520">
    <property type="entry name" value="Cell wall hydrolase SleB, domain 1"/>
    <property type="match status" value="1"/>
</dbReference>
<comment type="caution">
    <text evidence="2">The sequence shown here is derived from an EMBL/GenBank/DDBJ whole genome shotgun (WGS) entry which is preliminary data.</text>
</comment>
<dbReference type="InterPro" id="IPR042047">
    <property type="entry name" value="SleB_dom1"/>
</dbReference>
<dbReference type="InterPro" id="IPR011105">
    <property type="entry name" value="Cell_wall_hydrolase_SleB"/>
</dbReference>
<dbReference type="Proteomes" id="UP000028411">
    <property type="component" value="Unassembled WGS sequence"/>
</dbReference>
<sequence length="363" mass="38880">MAGRKSELSFPCLTFPSPFVPDRDRPKSAGELVRLFPYSEAKARIFWETYLSGGGTARAKGARHGVAFMLALLALAAPRLITAAPLDLLAMSEAEDDPAERPGENFPGSAFFFAQGAFDPVPGTVGRDSQHVMALDAAQTAPAMAFRGLTALDSYRALNCLTSAIYYEAGSEPEDGQRAVAQVVLNRVRHPLWPKSVCGVVYQGSERTDYRCQFTFSCDGSMARMASAEGWARARRIAVQALSGLVYKPVGLATYYHTLAVRPDWAAAMRPVAVIGAHIFYRPPGVDGTPAAFRAAYMGRETQSGPARLTTSAQFGPALGLSLPLPSFAPDIPAAAAPLPGAEPFLPQSAIRPEYRNSGRPLI</sequence>
<dbReference type="Pfam" id="PF07486">
    <property type="entry name" value="Hydrolase_2"/>
    <property type="match status" value="1"/>
</dbReference>
<feature type="domain" description="Cell wall hydrolase SleB" evidence="1">
    <location>
        <begin position="171"/>
        <end position="281"/>
    </location>
</feature>
<gene>
    <name evidence="2" type="ORF">BV95_00346</name>
</gene>
<keyword evidence="2" id="KW-0378">Hydrolase</keyword>
<dbReference type="AlphaFoldDB" id="A0A081RJ10"/>
<accession>A0A081RJ10</accession>
<evidence type="ECO:0000313" key="2">
    <source>
        <dbReference type="EMBL" id="KEQ55183.1"/>
    </source>
</evidence>